<comment type="caution">
    <text evidence="1">The sequence shown here is derived from an EMBL/GenBank/DDBJ whole genome shotgun (WGS) entry which is preliminary data.</text>
</comment>
<proteinExistence type="predicted"/>
<gene>
    <name evidence="1" type="ORF">Q8A64_00140</name>
</gene>
<evidence type="ECO:0000313" key="1">
    <source>
        <dbReference type="EMBL" id="MDQ9168812.1"/>
    </source>
</evidence>
<protein>
    <submittedName>
        <fullName evidence="1">DUF3800 domain-containing protein</fullName>
    </submittedName>
</protein>
<evidence type="ECO:0000313" key="2">
    <source>
        <dbReference type="Proteomes" id="UP001225596"/>
    </source>
</evidence>
<dbReference type="Pfam" id="PF12686">
    <property type="entry name" value="DUF3800"/>
    <property type="match status" value="1"/>
</dbReference>
<dbReference type="InterPro" id="IPR024524">
    <property type="entry name" value="DUF3800"/>
</dbReference>
<dbReference type="Proteomes" id="UP001225596">
    <property type="component" value="Unassembled WGS sequence"/>
</dbReference>
<organism evidence="1 2">
    <name type="scientific">Keguizhuia sedimenti</name>
    <dbReference type="NCBI Taxonomy" id="3064264"/>
    <lineage>
        <taxon>Bacteria</taxon>
        <taxon>Pseudomonadati</taxon>
        <taxon>Pseudomonadota</taxon>
        <taxon>Betaproteobacteria</taxon>
        <taxon>Burkholderiales</taxon>
        <taxon>Oxalobacteraceae</taxon>
        <taxon>Keguizhuia</taxon>
    </lineage>
</organism>
<accession>A0ABU1BIK9</accession>
<sequence length="386" mass="44512">MECVHAYIDESGNHDIETGKIGATDYFIVVAVLIKECEQDAILREVEKIRIKYFQTGEIKSSSLKDKDNHQRRIRILEEILKLDFKFYALAVNKSAVVKDSGLRFKKSFIKFVNGLLYSQLFRSFSEIRITADAHGDQEFIDSFKSYIDANHKPDLFWQSHFDVIKSEQNVLVQMADFIVGSIAKIYEGKSNPALNEAYYRLIKEKALHIHEWPTKYQTYYPPIQESEEYDSFIYKHALAQAEVFLDSNLDSCDEEVRLQCSVLSHLVFISRFDQQRGYVATQEILSHLLEVGFQNVTEQAIRSRIVAKLRDQGVLISSCNQGYKIPKGYKDLVDFVERVNGLVIPLLDRLRKARSSFMIASQGKVDLLRGPNFPDLTAFIDHLEK</sequence>
<name>A0ABU1BIK9_9BURK</name>
<keyword evidence="2" id="KW-1185">Reference proteome</keyword>
<dbReference type="EMBL" id="JAUYVH010000001">
    <property type="protein sequence ID" value="MDQ9168812.1"/>
    <property type="molecule type" value="Genomic_DNA"/>
</dbReference>
<reference evidence="1 2" key="1">
    <citation type="submission" date="2023-08" db="EMBL/GenBank/DDBJ databases">
        <title>Oxalobacteraceae gen .nov., isolated from river sludge outside the plant.</title>
        <authorList>
            <person name="Zhao S.Y."/>
        </authorList>
    </citation>
    <scope>NUCLEOTIDE SEQUENCE [LARGE SCALE GENOMIC DNA]</scope>
    <source>
        <strain evidence="1 2">R-40</strain>
    </source>
</reference>
<dbReference type="RefSeq" id="WP_338434652.1">
    <property type="nucleotide sequence ID" value="NZ_JAUYVH010000001.1"/>
</dbReference>